<evidence type="ECO:0000256" key="2">
    <source>
        <dbReference type="SAM" id="MobiDB-lite"/>
    </source>
</evidence>
<reference evidence="3 4" key="1">
    <citation type="submission" date="2020-08" db="EMBL/GenBank/DDBJ databases">
        <title>Sequencing the genomes of 1000 actinobacteria strains.</title>
        <authorList>
            <person name="Klenk H.-P."/>
        </authorList>
    </citation>
    <scope>NUCLEOTIDE SEQUENCE [LARGE SCALE GENOMIC DNA]</scope>
    <source>
        <strain evidence="3 4">DSM 44551</strain>
    </source>
</reference>
<dbReference type="Gene3D" id="1.10.4080.10">
    <property type="entry name" value="ADP-ribosylation/Crystallin J1"/>
    <property type="match status" value="1"/>
</dbReference>
<dbReference type="GO" id="GO:0016787">
    <property type="term" value="F:hydrolase activity"/>
    <property type="evidence" value="ECO:0007669"/>
    <property type="project" value="UniProtKB-KW"/>
</dbReference>
<feature type="binding site" evidence="1">
    <location>
        <position position="69"/>
    </location>
    <ligand>
        <name>Mg(2+)</name>
        <dbReference type="ChEBI" id="CHEBI:18420"/>
        <label>1</label>
    </ligand>
</feature>
<evidence type="ECO:0000313" key="3">
    <source>
        <dbReference type="EMBL" id="MBB5430244.1"/>
    </source>
</evidence>
<feature type="binding site" evidence="1">
    <location>
        <position position="322"/>
    </location>
    <ligand>
        <name>Mg(2+)</name>
        <dbReference type="ChEBI" id="CHEBI:18420"/>
        <label>1</label>
    </ligand>
</feature>
<dbReference type="GO" id="GO:0046872">
    <property type="term" value="F:metal ion binding"/>
    <property type="evidence" value="ECO:0007669"/>
    <property type="project" value="UniProtKB-KW"/>
</dbReference>
<feature type="binding site" evidence="1">
    <location>
        <position position="325"/>
    </location>
    <ligand>
        <name>Mg(2+)</name>
        <dbReference type="ChEBI" id="CHEBI:18420"/>
        <label>1</label>
    </ligand>
</feature>
<dbReference type="PANTHER" id="PTHR16222:SF12">
    <property type="entry name" value="ADP-RIBOSYLGLYCOHYDROLASE-RELATED"/>
    <property type="match status" value="1"/>
</dbReference>
<feature type="compositionally biased region" description="Basic and acidic residues" evidence="2">
    <location>
        <begin position="511"/>
        <end position="520"/>
    </location>
</feature>
<feature type="compositionally biased region" description="Low complexity" evidence="2">
    <location>
        <begin position="445"/>
        <end position="459"/>
    </location>
</feature>
<dbReference type="PANTHER" id="PTHR16222">
    <property type="entry name" value="ADP-RIBOSYLGLYCOHYDROLASE"/>
    <property type="match status" value="1"/>
</dbReference>
<feature type="region of interest" description="Disordered" evidence="2">
    <location>
        <begin position="504"/>
        <end position="552"/>
    </location>
</feature>
<comment type="caution">
    <text evidence="3">The sequence shown here is derived from an EMBL/GenBank/DDBJ whole genome shotgun (WGS) entry which is preliminary data.</text>
</comment>
<comment type="cofactor">
    <cofactor evidence="1">
        <name>Mg(2+)</name>
        <dbReference type="ChEBI" id="CHEBI:18420"/>
    </cofactor>
    <text evidence="1">Binds 2 magnesium ions per subunit.</text>
</comment>
<evidence type="ECO:0000256" key="1">
    <source>
        <dbReference type="PIRSR" id="PIRSR605502-1"/>
    </source>
</evidence>
<dbReference type="Pfam" id="PF03747">
    <property type="entry name" value="ADP_ribosyl_GH"/>
    <property type="match status" value="1"/>
</dbReference>
<dbReference type="InterPro" id="IPR036705">
    <property type="entry name" value="Ribosyl_crysJ1_sf"/>
</dbReference>
<dbReference type="RefSeq" id="WP_184387987.1">
    <property type="nucleotide sequence ID" value="NZ_BAAAJD010000048.1"/>
</dbReference>
<accession>A0A7W8QHR2</accession>
<sequence>MTPTPHSVPGRARGALLAGAVGDALGWPYERPSHDLPAGHRDAAGFFGWRRTTDRFRPFTEEVAPGEYSDDTQLTIAVARARLAAGPEWAAWLERVELPFLSCYESGAGATVKRACRSWASGRPPWAAAPKDRARYFAGGANGVAMRVAPHAIAHHAEDGFAELARDVVRDGATTHGHPRALVGALVQAYALWSSLRRPAPLGYGWLVDTVLDGSSEWGAPVWQGLPEPWAEQADRELPGGYGEAWRATVAETEEFLRAARKELAEGAAGAPAPFLARSGLTARDSRGSGTLCAVAAAYLAARSASAPDRALRIPVRMRGADTDTLAAMTGTLLGAGLGQEWLGALGRTVQDSVLLARLAEELAAGPSGEPGGAVPPPEAPVSPADFAERLAGCGAGDSVRLPDGRTAEVLSTAPERGGAWQAVCTRVRTADGQSLRFRHSLRKAPAAPAGRSGGPPAAELRGAHLPVRSLGRVAAVLEELFGLYPAQRGGSWAAYGGLILTEAPPPAEEAPGRQEDRPEGSSPRAVAGDGRKDERPAEAPLRAVAGDGREPAQLRLSTADGSAALDRARASAWSEAVEETADGFIVRADPWLNVHVSCPARPRRRTSRS</sequence>
<feature type="region of interest" description="Disordered" evidence="2">
    <location>
        <begin position="436"/>
        <end position="461"/>
    </location>
</feature>
<organism evidence="3 4">
    <name type="scientific">Nocardiopsis composta</name>
    <dbReference type="NCBI Taxonomy" id="157465"/>
    <lineage>
        <taxon>Bacteria</taxon>
        <taxon>Bacillati</taxon>
        <taxon>Actinomycetota</taxon>
        <taxon>Actinomycetes</taxon>
        <taxon>Streptosporangiales</taxon>
        <taxon>Nocardiopsidaceae</taxon>
        <taxon>Nocardiopsis</taxon>
    </lineage>
</organism>
<keyword evidence="4" id="KW-1185">Reference proteome</keyword>
<proteinExistence type="predicted"/>
<dbReference type="Proteomes" id="UP000572635">
    <property type="component" value="Unassembled WGS sequence"/>
</dbReference>
<dbReference type="EMBL" id="JACHDB010000001">
    <property type="protein sequence ID" value="MBB5430244.1"/>
    <property type="molecule type" value="Genomic_DNA"/>
</dbReference>
<keyword evidence="1" id="KW-0479">Metal-binding</keyword>
<feature type="binding site" evidence="1">
    <location>
        <position position="70"/>
    </location>
    <ligand>
        <name>Mg(2+)</name>
        <dbReference type="ChEBI" id="CHEBI:18420"/>
        <label>1</label>
    </ligand>
</feature>
<dbReference type="InterPro" id="IPR005502">
    <property type="entry name" value="Ribosyl_crysJ1"/>
</dbReference>
<keyword evidence="1" id="KW-0460">Magnesium</keyword>
<feature type="binding site" evidence="1">
    <location>
        <position position="324"/>
    </location>
    <ligand>
        <name>Mg(2+)</name>
        <dbReference type="ChEBI" id="CHEBI:18420"/>
        <label>1</label>
    </ligand>
</feature>
<dbReference type="SUPFAM" id="SSF101478">
    <property type="entry name" value="ADP-ribosylglycohydrolase"/>
    <property type="match status" value="1"/>
</dbReference>
<name>A0A7W8QHR2_9ACTN</name>
<dbReference type="AlphaFoldDB" id="A0A7W8QHR2"/>
<keyword evidence="3" id="KW-0378">Hydrolase</keyword>
<protein>
    <submittedName>
        <fullName evidence="3">ADP-ribosylglycohydrolase</fullName>
    </submittedName>
</protein>
<gene>
    <name evidence="3" type="ORF">HDA36_000328</name>
</gene>
<dbReference type="InterPro" id="IPR050792">
    <property type="entry name" value="ADP-ribosylglycohydrolase"/>
</dbReference>
<evidence type="ECO:0000313" key="4">
    <source>
        <dbReference type="Proteomes" id="UP000572635"/>
    </source>
</evidence>
<feature type="binding site" evidence="1">
    <location>
        <position position="71"/>
    </location>
    <ligand>
        <name>Mg(2+)</name>
        <dbReference type="ChEBI" id="CHEBI:18420"/>
        <label>1</label>
    </ligand>
</feature>